<evidence type="ECO:0000313" key="7">
    <source>
        <dbReference type="EMBL" id="KAF1694654.1"/>
    </source>
</evidence>
<reference evidence="7 8" key="1">
    <citation type="submission" date="2017-10" db="EMBL/GenBank/DDBJ databases">
        <title>Whole genome sequencing of members of genus Pseudoxanthomonas.</title>
        <authorList>
            <person name="Kumar S."/>
            <person name="Bansal K."/>
            <person name="Kaur A."/>
            <person name="Patil P."/>
            <person name="Sharma S."/>
            <person name="Patil P.B."/>
        </authorList>
    </citation>
    <scope>NUCLEOTIDE SEQUENCE [LARGE SCALE GENOMIC DNA]</scope>
    <source>
        <strain evidence="7 8">DSM 17801</strain>
    </source>
</reference>
<feature type="domain" description="CENP-V/GFA" evidence="6">
    <location>
        <begin position="14"/>
        <end position="114"/>
    </location>
</feature>
<protein>
    <submittedName>
        <fullName evidence="7">Aldehyde-activating protein</fullName>
    </submittedName>
</protein>
<dbReference type="InterPro" id="IPR011057">
    <property type="entry name" value="Mss4-like_sf"/>
</dbReference>
<organism evidence="7 8">
    <name type="scientific">Pseudoxanthomonas daejeonensis</name>
    <dbReference type="NCBI Taxonomy" id="266062"/>
    <lineage>
        <taxon>Bacteria</taxon>
        <taxon>Pseudomonadati</taxon>
        <taxon>Pseudomonadota</taxon>
        <taxon>Gammaproteobacteria</taxon>
        <taxon>Lysobacterales</taxon>
        <taxon>Lysobacteraceae</taxon>
        <taxon>Pseudoxanthomonas</taxon>
    </lineage>
</organism>
<dbReference type="InterPro" id="IPR006913">
    <property type="entry name" value="CENP-V/GFA"/>
</dbReference>
<accession>A0ABQ6Z6Z0</accession>
<dbReference type="PROSITE" id="PS51891">
    <property type="entry name" value="CENP_V_GFA"/>
    <property type="match status" value="1"/>
</dbReference>
<dbReference type="Pfam" id="PF04828">
    <property type="entry name" value="GFA"/>
    <property type="match status" value="1"/>
</dbReference>
<evidence type="ECO:0000256" key="1">
    <source>
        <dbReference type="ARBA" id="ARBA00005495"/>
    </source>
</evidence>
<evidence type="ECO:0000256" key="3">
    <source>
        <dbReference type="ARBA" id="ARBA00022833"/>
    </source>
</evidence>
<comment type="similarity">
    <text evidence="1">Belongs to the Gfa family.</text>
</comment>
<dbReference type="PANTHER" id="PTHR33337">
    <property type="entry name" value="GFA DOMAIN-CONTAINING PROTEIN"/>
    <property type="match status" value="1"/>
</dbReference>
<gene>
    <name evidence="7" type="ORF">CSC65_08115</name>
</gene>
<keyword evidence="2" id="KW-0479">Metal-binding</keyword>
<dbReference type="RefSeq" id="WP_162410090.1">
    <property type="nucleotide sequence ID" value="NZ_PDWN01000007.1"/>
</dbReference>
<evidence type="ECO:0000313" key="8">
    <source>
        <dbReference type="Proteomes" id="UP000788419"/>
    </source>
</evidence>
<proteinExistence type="inferred from homology"/>
<sequence length="181" mass="18933">MATDVPASPEAAVHAGGCQCGAVRFRVTGVLGDASICHCRMCQKAFGAYYAPLVSTRGALLEWTRGGPRHYQSSNLVRRGFCGACGTPLTYEAPDGVALAAGAFDDPAGLPPWIQYGIEGRLPFVDGLAELPARRTEEDEASAAFLSRIVPYQHPDHDTVAWPPGGADGLPDSPRSPGAPG</sequence>
<keyword evidence="4" id="KW-0456">Lyase</keyword>
<keyword evidence="8" id="KW-1185">Reference proteome</keyword>
<evidence type="ECO:0000256" key="2">
    <source>
        <dbReference type="ARBA" id="ARBA00022723"/>
    </source>
</evidence>
<dbReference type="EMBL" id="PDWN01000007">
    <property type="protein sequence ID" value="KAF1694654.1"/>
    <property type="molecule type" value="Genomic_DNA"/>
</dbReference>
<comment type="caution">
    <text evidence="7">The sequence shown here is derived from an EMBL/GenBank/DDBJ whole genome shotgun (WGS) entry which is preliminary data.</text>
</comment>
<evidence type="ECO:0000256" key="4">
    <source>
        <dbReference type="ARBA" id="ARBA00023239"/>
    </source>
</evidence>
<evidence type="ECO:0000256" key="5">
    <source>
        <dbReference type="SAM" id="MobiDB-lite"/>
    </source>
</evidence>
<dbReference type="Proteomes" id="UP000788419">
    <property type="component" value="Unassembled WGS sequence"/>
</dbReference>
<feature type="region of interest" description="Disordered" evidence="5">
    <location>
        <begin position="156"/>
        <end position="181"/>
    </location>
</feature>
<keyword evidence="3" id="KW-0862">Zinc</keyword>
<dbReference type="Gene3D" id="3.90.1590.10">
    <property type="entry name" value="glutathione-dependent formaldehyde- activating enzyme (gfa)"/>
    <property type="match status" value="1"/>
</dbReference>
<name>A0ABQ6Z6Z0_9GAMM</name>
<dbReference type="PANTHER" id="PTHR33337:SF40">
    <property type="entry name" value="CENP-V_GFA DOMAIN-CONTAINING PROTEIN-RELATED"/>
    <property type="match status" value="1"/>
</dbReference>
<dbReference type="SUPFAM" id="SSF51316">
    <property type="entry name" value="Mss4-like"/>
    <property type="match status" value="1"/>
</dbReference>
<evidence type="ECO:0000259" key="6">
    <source>
        <dbReference type="PROSITE" id="PS51891"/>
    </source>
</evidence>